<sequence length="423" mass="46802">MFALTGTVIDSERVLKNAAVLVEGNSIREVIPAENVGEYNVDDVYGGEGYIILPGLINSHTHVAMAKFRGLGEDVPIERWLNEVIWPAELEWTPKEVRRWALLGMAEALANGSTTINDHYFFADEIAEVARELGIRAFIGQTVMDEVDFPIAAPEEGFHFFRRWDGKDELVKPTLAPHATNTVSLELMREIGELSRERNAPIHVHLSQSRGEVETVKRRYGLTPVEYLAEAGVLGERLIGVHGIYLDEEEVGLYGKSGATLVHCSLSMAKLEGRIAPVVELAKSGANIALGNDSPNPVGLMDMFTEMRFAAVLNKVWRKRTDVASAEEVFSWATVGGARALKLKAGLIKPGYLADLVLINARKPQFLPGENPYSHVVYSTRGSDVELVIVNGEVVYRDGLFTRIGKTLEDLWREAEEKLLPDL</sequence>
<dbReference type="Proteomes" id="UP000250125">
    <property type="component" value="Chromosome"/>
</dbReference>
<dbReference type="Gene3D" id="2.30.40.10">
    <property type="entry name" value="Urease, subunit C, domain 1"/>
    <property type="match status" value="1"/>
</dbReference>
<dbReference type="SUPFAM" id="SSF51338">
    <property type="entry name" value="Composite domain of metallo-dependent hydrolases"/>
    <property type="match status" value="1"/>
</dbReference>
<dbReference type="OrthoDB" id="372084at2157"/>
<evidence type="ECO:0000313" key="4">
    <source>
        <dbReference type="Proteomes" id="UP000250125"/>
    </source>
</evidence>
<gene>
    <name evidence="3" type="ORF">A3L11_09795</name>
</gene>
<dbReference type="GeneID" id="33318532"/>
<dbReference type="GO" id="GO:0016810">
    <property type="term" value="F:hydrolase activity, acting on carbon-nitrogen (but not peptide) bonds"/>
    <property type="evidence" value="ECO:0007669"/>
    <property type="project" value="InterPro"/>
</dbReference>
<dbReference type="PANTHER" id="PTHR43794:SF11">
    <property type="entry name" value="AMIDOHYDROLASE-RELATED DOMAIN-CONTAINING PROTEIN"/>
    <property type="match status" value="1"/>
</dbReference>
<dbReference type="EMBL" id="CP015103">
    <property type="protein sequence ID" value="ASJ09508.1"/>
    <property type="molecule type" value="Genomic_DNA"/>
</dbReference>
<proteinExistence type="predicted"/>
<dbReference type="InterPro" id="IPR011059">
    <property type="entry name" value="Metal-dep_hydrolase_composite"/>
</dbReference>
<accession>A0A2Z2MNT6</accession>
<dbReference type="InterPro" id="IPR006680">
    <property type="entry name" value="Amidohydro-rel"/>
</dbReference>
<name>A0A2Z2MNT6_9EURY</name>
<dbReference type="CDD" id="cd01298">
    <property type="entry name" value="ATZ_TRZ_like"/>
    <property type="match status" value="1"/>
</dbReference>
<evidence type="ECO:0000259" key="2">
    <source>
        <dbReference type="Pfam" id="PF01979"/>
    </source>
</evidence>
<dbReference type="InterPro" id="IPR050287">
    <property type="entry name" value="MTA/SAH_deaminase"/>
</dbReference>
<keyword evidence="4" id="KW-1185">Reference proteome</keyword>
<dbReference type="SUPFAM" id="SSF51556">
    <property type="entry name" value="Metallo-dependent hydrolases"/>
    <property type="match status" value="1"/>
</dbReference>
<reference evidence="3 4" key="1">
    <citation type="submission" date="2016-04" db="EMBL/GenBank/DDBJ databases">
        <title>Complete genome sequence of Thermococcus siculi type strain RG-20.</title>
        <authorList>
            <person name="Oger P.M."/>
        </authorList>
    </citation>
    <scope>NUCLEOTIDE SEQUENCE [LARGE SCALE GENOMIC DNA]</scope>
    <source>
        <strain evidence="3 4">RG-20</strain>
    </source>
</reference>
<organism evidence="3 4">
    <name type="scientific">Thermococcus siculi</name>
    <dbReference type="NCBI Taxonomy" id="72803"/>
    <lineage>
        <taxon>Archaea</taxon>
        <taxon>Methanobacteriati</taxon>
        <taxon>Methanobacteriota</taxon>
        <taxon>Thermococci</taxon>
        <taxon>Thermococcales</taxon>
        <taxon>Thermococcaceae</taxon>
        <taxon>Thermococcus</taxon>
    </lineage>
</organism>
<dbReference type="Pfam" id="PF01979">
    <property type="entry name" value="Amidohydro_1"/>
    <property type="match status" value="1"/>
</dbReference>
<dbReference type="AlphaFoldDB" id="A0A2Z2MNT6"/>
<dbReference type="RefSeq" id="WP_088856734.1">
    <property type="nucleotide sequence ID" value="NZ_CP015103.1"/>
</dbReference>
<dbReference type="PANTHER" id="PTHR43794">
    <property type="entry name" value="AMINOHYDROLASE SSNA-RELATED"/>
    <property type="match status" value="1"/>
</dbReference>
<keyword evidence="1 3" id="KW-0378">Hydrolase</keyword>
<dbReference type="InterPro" id="IPR032466">
    <property type="entry name" value="Metal_Hydrolase"/>
</dbReference>
<dbReference type="KEGG" id="tsl:A3L11_09795"/>
<evidence type="ECO:0000256" key="1">
    <source>
        <dbReference type="ARBA" id="ARBA00022801"/>
    </source>
</evidence>
<protein>
    <submittedName>
        <fullName evidence="3">Amidohydrolase</fullName>
    </submittedName>
</protein>
<evidence type="ECO:0000313" key="3">
    <source>
        <dbReference type="EMBL" id="ASJ09508.1"/>
    </source>
</evidence>
<dbReference type="Gene3D" id="3.20.20.140">
    <property type="entry name" value="Metal-dependent hydrolases"/>
    <property type="match status" value="1"/>
</dbReference>
<feature type="domain" description="Amidohydrolase-related" evidence="2">
    <location>
        <begin position="51"/>
        <end position="395"/>
    </location>
</feature>